<evidence type="ECO:0000313" key="9">
    <source>
        <dbReference type="Proteomes" id="UP001366060"/>
    </source>
</evidence>
<protein>
    <submittedName>
        <fullName evidence="8">CidA/LrgA family protein</fullName>
    </submittedName>
</protein>
<keyword evidence="5 7" id="KW-0472">Membrane</keyword>
<evidence type="ECO:0000256" key="6">
    <source>
        <dbReference type="SAM" id="MobiDB-lite"/>
    </source>
</evidence>
<dbReference type="RefSeq" id="WP_341626973.1">
    <property type="nucleotide sequence ID" value="NZ_JBAKBA010000006.1"/>
</dbReference>
<keyword evidence="2" id="KW-1003">Cell membrane</keyword>
<feature type="transmembrane region" description="Helical" evidence="7">
    <location>
        <begin position="79"/>
        <end position="99"/>
    </location>
</feature>
<keyword evidence="3 7" id="KW-0812">Transmembrane</keyword>
<evidence type="ECO:0000256" key="4">
    <source>
        <dbReference type="ARBA" id="ARBA00022989"/>
    </source>
</evidence>
<dbReference type="EMBL" id="JBAKBA010000006">
    <property type="protein sequence ID" value="MEL0658294.1"/>
    <property type="molecule type" value="Genomic_DNA"/>
</dbReference>
<evidence type="ECO:0000256" key="2">
    <source>
        <dbReference type="ARBA" id="ARBA00022475"/>
    </source>
</evidence>
<gene>
    <name evidence="8" type="ORF">V6255_03990</name>
</gene>
<feature type="transmembrane region" description="Helical" evidence="7">
    <location>
        <begin position="52"/>
        <end position="73"/>
    </location>
</feature>
<keyword evidence="4 7" id="KW-1133">Transmembrane helix</keyword>
<feature type="compositionally biased region" description="Polar residues" evidence="6">
    <location>
        <begin position="1"/>
        <end position="19"/>
    </location>
</feature>
<dbReference type="PANTHER" id="PTHR33931:SF5">
    <property type="entry name" value="UPF0299 MEMBRANE PROTEIN YOHJ"/>
    <property type="match status" value="1"/>
</dbReference>
<evidence type="ECO:0000256" key="3">
    <source>
        <dbReference type="ARBA" id="ARBA00022692"/>
    </source>
</evidence>
<evidence type="ECO:0000256" key="7">
    <source>
        <dbReference type="SAM" id="Phobius"/>
    </source>
</evidence>
<organism evidence="8 9">
    <name type="scientific">Psychromonas arctica</name>
    <dbReference type="NCBI Taxonomy" id="168275"/>
    <lineage>
        <taxon>Bacteria</taxon>
        <taxon>Pseudomonadati</taxon>
        <taxon>Pseudomonadota</taxon>
        <taxon>Gammaproteobacteria</taxon>
        <taxon>Alteromonadales</taxon>
        <taxon>Psychromonadaceae</taxon>
        <taxon>Psychromonas</taxon>
    </lineage>
</organism>
<feature type="transmembrane region" description="Helical" evidence="7">
    <location>
        <begin position="136"/>
        <end position="155"/>
    </location>
</feature>
<dbReference type="Pfam" id="PF03788">
    <property type="entry name" value="LrgA"/>
    <property type="match status" value="1"/>
</dbReference>
<comment type="subcellular location">
    <subcellularLocation>
        <location evidence="1">Cell membrane</location>
        <topology evidence="1">Multi-pass membrane protein</topology>
    </subcellularLocation>
</comment>
<evidence type="ECO:0000256" key="1">
    <source>
        <dbReference type="ARBA" id="ARBA00004651"/>
    </source>
</evidence>
<name>A0ABU9H8T6_9GAMM</name>
<keyword evidence="9" id="KW-1185">Reference proteome</keyword>
<proteinExistence type="predicted"/>
<sequence length="167" mass="19233">MKQPSKRPNNQHSQTSTGKINLEKNEQVEKSEYTENIMFTKKQKIATLVKNTLQLVLGLLIIMLFLSIARMITSYFDSTFPASILGMLMLFVALSLGIIKLNWIEFTGNLFLKYLALLFIPIGVGLINYFELIAEHWLVIVFSLFFTTLLTLFMVGHCYQWLTREEG</sequence>
<dbReference type="PANTHER" id="PTHR33931">
    <property type="entry name" value="HOLIN-LIKE PROTEIN CIDA-RELATED"/>
    <property type="match status" value="1"/>
</dbReference>
<feature type="region of interest" description="Disordered" evidence="6">
    <location>
        <begin position="1"/>
        <end position="21"/>
    </location>
</feature>
<comment type="caution">
    <text evidence="8">The sequence shown here is derived from an EMBL/GenBank/DDBJ whole genome shotgun (WGS) entry which is preliminary data.</text>
</comment>
<dbReference type="Proteomes" id="UP001366060">
    <property type="component" value="Unassembled WGS sequence"/>
</dbReference>
<evidence type="ECO:0000313" key="8">
    <source>
        <dbReference type="EMBL" id="MEL0658294.1"/>
    </source>
</evidence>
<evidence type="ECO:0000256" key="5">
    <source>
        <dbReference type="ARBA" id="ARBA00023136"/>
    </source>
</evidence>
<accession>A0ABU9H8T6</accession>
<feature type="transmembrane region" description="Helical" evidence="7">
    <location>
        <begin position="111"/>
        <end position="130"/>
    </location>
</feature>
<reference evidence="8 9" key="1">
    <citation type="submission" date="2024-02" db="EMBL/GenBank/DDBJ databases">
        <title>Bacteria isolated from the canopy kelp, Nereocystis luetkeana.</title>
        <authorList>
            <person name="Pfister C.A."/>
            <person name="Younker I.T."/>
            <person name="Light S.H."/>
        </authorList>
    </citation>
    <scope>NUCLEOTIDE SEQUENCE [LARGE SCALE GENOMIC DNA]</scope>
    <source>
        <strain evidence="8 9">TI.2.07</strain>
    </source>
</reference>
<dbReference type="InterPro" id="IPR005538">
    <property type="entry name" value="LrgA/CidA"/>
</dbReference>